<protein>
    <submittedName>
        <fullName evidence="2">Uncharacterized protein</fullName>
    </submittedName>
</protein>
<evidence type="ECO:0000313" key="2">
    <source>
        <dbReference type="EMBL" id="ANY86500.1"/>
    </source>
</evidence>
<accession>A0A1B2F2R9</accession>
<name>A0A1B2F2R9_PSEPU</name>
<reference evidence="2" key="1">
    <citation type="submission" date="2016-07" db="EMBL/GenBank/DDBJ databases">
        <title>New class B carbapenemase carried by novel plasmid in Pseudomonas putida enviromental strain in eastern Amazonia.</title>
        <authorList>
            <person name="Souza C.O."/>
            <person name="Lima K.V."/>
            <person name="Brasiliense D.M."/>
            <person name="Perez-Chaparro P.J."/>
            <person name="Mamizuka E.M."/>
            <person name="Lima M.O."/>
            <person name="Lima L.N."/>
            <person name="McCulloch J.A."/>
        </authorList>
    </citation>
    <scope>NUCLEOTIDE SEQUENCE [LARGE SCALE GENOMIC DNA]</scope>
    <source>
        <strain evidence="2">IEC33019</strain>
    </source>
</reference>
<sequence>MKFLPLLTVSVSLLATFPCLAANQAAHAWEQEPTSFLGIDLQGDFLMQVPECSADEARPATPCRVATSNPNSHEIHGLPYLPISPGYNLVANLVDGQLQELVFSGNANSLYLVTDMLTDQFDQPTQRESRWIKMNSGASYLTETLSWQGEKVLINFRRQEDDLSKYAVTLSNLPAQAMTSDETPAEALKSDISKL</sequence>
<proteinExistence type="predicted"/>
<dbReference type="AlphaFoldDB" id="A0A1B2F2R9"/>
<feature type="chain" id="PRO_5008536450" evidence="1">
    <location>
        <begin position="22"/>
        <end position="195"/>
    </location>
</feature>
<evidence type="ECO:0000256" key="1">
    <source>
        <dbReference type="SAM" id="SignalP"/>
    </source>
</evidence>
<gene>
    <name evidence="2" type="ORF">IEC33019_0924</name>
</gene>
<dbReference type="EMBL" id="CP016634">
    <property type="protein sequence ID" value="ANY86500.1"/>
    <property type="molecule type" value="Genomic_DNA"/>
</dbReference>
<organism evidence="2">
    <name type="scientific">Pseudomonas putida</name>
    <name type="common">Arthrobacter siderocapsulatus</name>
    <dbReference type="NCBI Taxonomy" id="303"/>
    <lineage>
        <taxon>Bacteria</taxon>
        <taxon>Pseudomonadati</taxon>
        <taxon>Pseudomonadota</taxon>
        <taxon>Gammaproteobacteria</taxon>
        <taxon>Pseudomonadales</taxon>
        <taxon>Pseudomonadaceae</taxon>
        <taxon>Pseudomonas</taxon>
    </lineage>
</organism>
<keyword evidence="1" id="KW-0732">Signal</keyword>
<feature type="signal peptide" evidence="1">
    <location>
        <begin position="1"/>
        <end position="21"/>
    </location>
</feature>
<dbReference type="RefSeq" id="WP_070094274.1">
    <property type="nucleotide sequence ID" value="NZ_CP016634.1"/>
</dbReference>